<dbReference type="EC" id="7.2.2.10" evidence="15"/>
<dbReference type="GO" id="GO:0016887">
    <property type="term" value="F:ATP hydrolysis activity"/>
    <property type="evidence" value="ECO:0007669"/>
    <property type="project" value="InterPro"/>
</dbReference>
<dbReference type="PROSITE" id="PS00154">
    <property type="entry name" value="ATPASE_E1_E2"/>
    <property type="match status" value="1"/>
</dbReference>
<feature type="transmembrane region" description="Helical" evidence="15">
    <location>
        <begin position="1114"/>
        <end position="1133"/>
    </location>
</feature>
<feature type="transmembrane region" description="Helical" evidence="15">
    <location>
        <begin position="500"/>
        <end position="518"/>
    </location>
</feature>
<dbReference type="InterPro" id="IPR004014">
    <property type="entry name" value="ATPase_P-typ_cation-transptr_N"/>
</dbReference>
<dbReference type="PRINTS" id="PR00120">
    <property type="entry name" value="HATPASE"/>
</dbReference>
<comment type="catalytic activity">
    <reaction evidence="14 15">
        <text>Ca(2+)(in) + ATP + H2O = Ca(2+)(out) + ADP + phosphate + H(+)</text>
        <dbReference type="Rhea" id="RHEA:18105"/>
        <dbReference type="ChEBI" id="CHEBI:15377"/>
        <dbReference type="ChEBI" id="CHEBI:15378"/>
        <dbReference type="ChEBI" id="CHEBI:29108"/>
        <dbReference type="ChEBI" id="CHEBI:30616"/>
        <dbReference type="ChEBI" id="CHEBI:43474"/>
        <dbReference type="ChEBI" id="CHEBI:456216"/>
        <dbReference type="EC" id="7.2.2.10"/>
    </reaction>
</comment>
<evidence type="ECO:0000256" key="10">
    <source>
        <dbReference type="ARBA" id="ARBA00022989"/>
    </source>
</evidence>
<keyword evidence="9" id="KW-1278">Translocase</keyword>
<feature type="region of interest" description="Disordered" evidence="16">
    <location>
        <begin position="1"/>
        <end position="116"/>
    </location>
</feature>
<evidence type="ECO:0000256" key="5">
    <source>
        <dbReference type="ARBA" id="ARBA00022692"/>
    </source>
</evidence>
<evidence type="ECO:0000256" key="14">
    <source>
        <dbReference type="ARBA" id="ARBA00048694"/>
    </source>
</evidence>
<reference evidence="18 19" key="1">
    <citation type="submission" date="2024-01" db="EMBL/GenBank/DDBJ databases">
        <title>Comparative genomics of Cryptococcus and Kwoniella reveals pathogenesis evolution and contrasting modes of karyotype evolution via chromosome fusion or intercentromeric recombination.</title>
        <authorList>
            <person name="Coelho M.A."/>
            <person name="David-Palma M."/>
            <person name="Shea T."/>
            <person name="Bowers K."/>
            <person name="McGinley-Smith S."/>
            <person name="Mohammad A.W."/>
            <person name="Gnirke A."/>
            <person name="Yurkov A.M."/>
            <person name="Nowrousian M."/>
            <person name="Sun S."/>
            <person name="Cuomo C.A."/>
            <person name="Heitman J."/>
        </authorList>
    </citation>
    <scope>NUCLEOTIDE SEQUENCE [LARGE SCALE GENOMIC DNA]</scope>
    <source>
        <strain evidence="18 19">CBS 6074</strain>
    </source>
</reference>
<dbReference type="Pfam" id="PF00122">
    <property type="entry name" value="E1-E2_ATPase"/>
    <property type="match status" value="1"/>
</dbReference>
<evidence type="ECO:0000256" key="8">
    <source>
        <dbReference type="ARBA" id="ARBA00022840"/>
    </source>
</evidence>
<keyword evidence="11 15" id="KW-0406">Ion transport</keyword>
<dbReference type="PRINTS" id="PR00119">
    <property type="entry name" value="CATATPASE"/>
</dbReference>
<dbReference type="FunFam" id="3.40.1110.10:FF:000095">
    <property type="entry name" value="Calcium-transporting ATPase, putative"/>
    <property type="match status" value="1"/>
</dbReference>
<dbReference type="EMBL" id="CP144102">
    <property type="protein sequence ID" value="WWC89133.1"/>
    <property type="molecule type" value="Genomic_DNA"/>
</dbReference>
<dbReference type="AlphaFoldDB" id="A0AAX4JW38"/>
<dbReference type="Gene3D" id="3.40.1110.10">
    <property type="entry name" value="Calcium-transporting ATPase, cytoplasmic domain N"/>
    <property type="match status" value="1"/>
</dbReference>
<dbReference type="Gene3D" id="2.70.150.10">
    <property type="entry name" value="Calcium-transporting ATPase, cytoplasmic transduction domain A"/>
    <property type="match status" value="1"/>
</dbReference>
<dbReference type="SUPFAM" id="SSF56784">
    <property type="entry name" value="HAD-like"/>
    <property type="match status" value="1"/>
</dbReference>
<feature type="transmembrane region" description="Helical" evidence="15">
    <location>
        <begin position="530"/>
        <end position="554"/>
    </location>
</feature>
<feature type="domain" description="Cation-transporting P-type ATPase N-terminal" evidence="17">
    <location>
        <begin position="246"/>
        <end position="321"/>
    </location>
</feature>
<dbReference type="InterPro" id="IPR044492">
    <property type="entry name" value="P_typ_ATPase_HD_dom"/>
</dbReference>
<dbReference type="Pfam" id="PF00689">
    <property type="entry name" value="Cation_ATPase_C"/>
    <property type="match status" value="1"/>
</dbReference>
<dbReference type="InterPro" id="IPR023214">
    <property type="entry name" value="HAD_sf"/>
</dbReference>
<comment type="function">
    <text evidence="15">Catalyzes the hydrolysis of ATP coupled with the transport of calcium.</text>
</comment>
<evidence type="ECO:0000256" key="12">
    <source>
        <dbReference type="ARBA" id="ARBA00023136"/>
    </source>
</evidence>
<keyword evidence="6 15" id="KW-0547">Nucleotide-binding</keyword>
<proteinExistence type="inferred from homology"/>
<dbReference type="SUPFAM" id="SSF81660">
    <property type="entry name" value="Metal cation-transporting ATPase, ATP-binding domain N"/>
    <property type="match status" value="1"/>
</dbReference>
<evidence type="ECO:0000256" key="3">
    <source>
        <dbReference type="ARBA" id="ARBA00022553"/>
    </source>
</evidence>
<name>A0AAX4JW38_9TREE</name>
<dbReference type="Gene3D" id="3.40.50.1000">
    <property type="entry name" value="HAD superfamily/HAD-like"/>
    <property type="match status" value="1"/>
</dbReference>
<evidence type="ECO:0000256" key="9">
    <source>
        <dbReference type="ARBA" id="ARBA00022967"/>
    </source>
</evidence>
<dbReference type="GO" id="GO:0012505">
    <property type="term" value="C:endomembrane system"/>
    <property type="evidence" value="ECO:0007669"/>
    <property type="project" value="UniProtKB-SubCell"/>
</dbReference>
<dbReference type="GO" id="GO:0005737">
    <property type="term" value="C:cytoplasm"/>
    <property type="evidence" value="ECO:0007669"/>
    <property type="project" value="UniProtKB-ARBA"/>
</dbReference>
<comment type="caution">
    <text evidence="15">Lacks conserved residue(s) required for the propagation of feature annotation.</text>
</comment>
<feature type="transmembrane region" description="Helical" evidence="15">
    <location>
        <begin position="946"/>
        <end position="967"/>
    </location>
</feature>
<dbReference type="Gene3D" id="1.20.1110.10">
    <property type="entry name" value="Calcium-transporting ATPase, transmembrane domain"/>
    <property type="match status" value="1"/>
</dbReference>
<protein>
    <recommendedName>
        <fullName evidence="15">Calcium-transporting ATPase</fullName>
        <ecNumber evidence="15">7.2.2.10</ecNumber>
    </recommendedName>
</protein>
<comment type="similarity">
    <text evidence="13 15">Belongs to the cation transport ATPase (P-type) (TC 3.A.3) family.</text>
</comment>
<dbReference type="FunFam" id="2.70.150.10:FF:000008">
    <property type="entry name" value="Calcium-transporting ATPase"/>
    <property type="match status" value="1"/>
</dbReference>
<keyword evidence="12 15" id="KW-0472">Membrane</keyword>
<dbReference type="GeneID" id="91094721"/>
<feature type="transmembrane region" description="Helical" evidence="15">
    <location>
        <begin position="1019"/>
        <end position="1039"/>
    </location>
</feature>
<dbReference type="Pfam" id="PF00690">
    <property type="entry name" value="Cation_ATPase_N"/>
    <property type="match status" value="1"/>
</dbReference>
<gene>
    <name evidence="18" type="ORF">L201_004051</name>
</gene>
<dbReference type="FunFam" id="3.40.50.1000:FF:000001">
    <property type="entry name" value="Phospholipid-transporting ATPase IC"/>
    <property type="match status" value="1"/>
</dbReference>
<dbReference type="InterPro" id="IPR023299">
    <property type="entry name" value="ATPase_P-typ_cyto_dom_N"/>
</dbReference>
<dbReference type="InterPro" id="IPR006413">
    <property type="entry name" value="P-type_ATPase_IIA_PMR1"/>
</dbReference>
<dbReference type="Pfam" id="PF13246">
    <property type="entry name" value="Cation_ATPase"/>
    <property type="match status" value="1"/>
</dbReference>
<dbReference type="GO" id="GO:0031090">
    <property type="term" value="C:organelle membrane"/>
    <property type="evidence" value="ECO:0007669"/>
    <property type="project" value="UniProtKB-ARBA"/>
</dbReference>
<keyword evidence="5 15" id="KW-0812">Transmembrane</keyword>
<sequence>MASILRPQSSGSLKRRSPPPSRSESPKPSSNIMSLPPINNGGASASSYGLPGRGSSNPISRNGGGYGNIGLGQSGVGNNSRDDDYDPTLGGLVDEPGSMLSDSPTSGSGTGNGGYAYSTTLRRQVSVTEGFPHFPHSSHHHHSPRTNTTSLRKDSLTNNNNNNSLASSPYRSTHFPLSNGGSSGDGGGLYYEDQDQSLEYEESYLNKVIGIGKKIMGKKDYEELKQEEENKRQQTERRQRETPSSIFAHKTIDETIQMLSSHPTQGLPTSSLSALLARYGPNEFELPPEDPLFLKFAKQIYENPLILLLLGSSVVSALMGNYDDAACVVVAVGIVLTVGFVQEQRSEKSLEALNKLVPHYCHLIRNGHPLTPLANTLLPGDLVTFTVGDRIPADIRLISAVSLEIDESALTGETRPARKNIEICERGEGEDTHGEGGGKALGERHCMAFMGTLVRSGHGSGIVVGTGKDTEFGVIFSMMQDVEEKRTPLQLDMDDLAKQLSIFSFGVIGVIFLIGVLQKRDWLEMFTIGVSLAVAAIPEGLPIVTTVTLALGVLRMSKRKAIVKKLHSVEALGSVSVICSDKTGTLTKNEMTVTHMYAVDDIVDLGPLLDVTSPFGPKRPDQPELAHSQALKKTALVGSICNNAFKNEQGVNVGQATEVALLNVLPVIGADDQRKNFTRKNETPFSSETKFMSVTGSLNGGSDMVYLKGAVEQVIQKCRYYYVTDSSTPSLDPTTQKTILDRATEISSRGLRVIAMAYGFAKGDGNDLVFVGFQAMMDPPRKGVSHAISSLHSAGVQVVMITGDAEPTALAIARQLGLKVNLSSGSHGESIAGASSCMLGSQVDQLTERELIERVPSVSVYARTTPRHKMAIVKAWQMRGAVVAMTGDGVNDSPALKMADIGISMGKSGTDVAKEAADVILVDDDFSSILPAVEEGKSIFYNIQNFLSFQLSTAVAALSLITLSTLFKLSNPLNAMQILFINILMDGPPAQALGVDPINKQVMKKPPRKKNEHVLNRRIIYRVAFSATMIVLGTLYIYLKEISDGSMSKRDQTMSFTGFVFLDLVSAIQNRGLTCKITKNKMLFLTISISFLVQLLLIYLPLLQSIFQTESLSLRDLFTLILIASTSFGLHELRRWYEKNLNRNEILEDQGGLNRLV</sequence>
<dbReference type="SFLD" id="SFLDG00002">
    <property type="entry name" value="C1.7:_P-type_atpase_like"/>
    <property type="match status" value="1"/>
</dbReference>
<accession>A0AAX4JW38</accession>
<dbReference type="InterPro" id="IPR059000">
    <property type="entry name" value="ATPase_P-type_domA"/>
</dbReference>
<comment type="subcellular location">
    <subcellularLocation>
        <location evidence="1">Endomembrane system</location>
        <topology evidence="1">Multi-pass membrane protein</topology>
    </subcellularLocation>
    <subcellularLocation>
        <location evidence="15">Membrane</location>
        <topology evidence="15">Multi-pass membrane protein</topology>
    </subcellularLocation>
</comment>
<keyword evidence="4 15" id="KW-0109">Calcium transport</keyword>
<feature type="compositionally biased region" description="Gly residues" evidence="16">
    <location>
        <begin position="62"/>
        <end position="75"/>
    </location>
</feature>
<dbReference type="GO" id="GO:0005524">
    <property type="term" value="F:ATP binding"/>
    <property type="evidence" value="ECO:0007669"/>
    <property type="project" value="UniProtKB-KW"/>
</dbReference>
<dbReference type="SUPFAM" id="SSF81665">
    <property type="entry name" value="Calcium ATPase, transmembrane domain M"/>
    <property type="match status" value="1"/>
</dbReference>
<dbReference type="InterPro" id="IPR006068">
    <property type="entry name" value="ATPase_P-typ_cation-transptr_C"/>
</dbReference>
<evidence type="ECO:0000313" key="19">
    <source>
        <dbReference type="Proteomes" id="UP001355207"/>
    </source>
</evidence>
<evidence type="ECO:0000256" key="7">
    <source>
        <dbReference type="ARBA" id="ARBA00022837"/>
    </source>
</evidence>
<evidence type="ECO:0000256" key="11">
    <source>
        <dbReference type="ARBA" id="ARBA00023065"/>
    </source>
</evidence>
<evidence type="ECO:0000256" key="4">
    <source>
        <dbReference type="ARBA" id="ARBA00022568"/>
    </source>
</evidence>
<feature type="transmembrane region" description="Helical" evidence="15">
    <location>
        <begin position="1082"/>
        <end position="1102"/>
    </location>
</feature>
<dbReference type="FunFam" id="3.40.50.1000:FF:000028">
    <property type="entry name" value="Calcium-transporting P-type ATPase, putative"/>
    <property type="match status" value="1"/>
</dbReference>
<feature type="region of interest" description="Disordered" evidence="16">
    <location>
        <begin position="130"/>
        <end position="190"/>
    </location>
</feature>
<dbReference type="InterPro" id="IPR036412">
    <property type="entry name" value="HAD-like_sf"/>
</dbReference>
<feature type="transmembrane region" description="Helical" evidence="15">
    <location>
        <begin position="1054"/>
        <end position="1070"/>
    </location>
</feature>
<dbReference type="InterPro" id="IPR008250">
    <property type="entry name" value="ATPase_P-typ_transduc_dom_A_sf"/>
</dbReference>
<keyword evidence="10 15" id="KW-1133">Transmembrane helix</keyword>
<dbReference type="InterPro" id="IPR018303">
    <property type="entry name" value="ATPase_P-typ_P_site"/>
</dbReference>
<dbReference type="SFLD" id="SFLDS00003">
    <property type="entry name" value="Haloacid_Dehalogenase"/>
    <property type="match status" value="1"/>
</dbReference>
<evidence type="ECO:0000256" key="2">
    <source>
        <dbReference type="ARBA" id="ARBA00022448"/>
    </source>
</evidence>
<organism evidence="18 19">
    <name type="scientific">Kwoniella dendrophila CBS 6074</name>
    <dbReference type="NCBI Taxonomy" id="1295534"/>
    <lineage>
        <taxon>Eukaryota</taxon>
        <taxon>Fungi</taxon>
        <taxon>Dikarya</taxon>
        <taxon>Basidiomycota</taxon>
        <taxon>Agaricomycotina</taxon>
        <taxon>Tremellomycetes</taxon>
        <taxon>Tremellales</taxon>
        <taxon>Cryptococcaceae</taxon>
        <taxon>Kwoniella</taxon>
    </lineage>
</organism>
<keyword evidence="3" id="KW-0597">Phosphoprotein</keyword>
<evidence type="ECO:0000313" key="18">
    <source>
        <dbReference type="EMBL" id="WWC89133.1"/>
    </source>
</evidence>
<dbReference type="NCBIfam" id="TIGR01522">
    <property type="entry name" value="ATPase-IIA2_Ca"/>
    <property type="match status" value="1"/>
</dbReference>
<keyword evidence="8 15" id="KW-0067">ATP-binding</keyword>
<dbReference type="GO" id="GO:0005388">
    <property type="term" value="F:P-type calcium transporter activity"/>
    <property type="evidence" value="ECO:0007669"/>
    <property type="project" value="UniProtKB-EC"/>
</dbReference>
<keyword evidence="19" id="KW-1185">Reference proteome</keyword>
<dbReference type="NCBIfam" id="TIGR01494">
    <property type="entry name" value="ATPase_P-type"/>
    <property type="match status" value="2"/>
</dbReference>
<evidence type="ECO:0000256" key="15">
    <source>
        <dbReference type="RuleBase" id="RU361146"/>
    </source>
</evidence>
<dbReference type="Proteomes" id="UP001355207">
    <property type="component" value="Chromosome 5"/>
</dbReference>
<dbReference type="SMART" id="SM00831">
    <property type="entry name" value="Cation_ATPase_N"/>
    <property type="match status" value="1"/>
</dbReference>
<keyword evidence="7 15" id="KW-0106">Calcium</keyword>
<dbReference type="GO" id="GO:0005384">
    <property type="term" value="F:manganese ion transmembrane transporter activity"/>
    <property type="evidence" value="ECO:0007669"/>
    <property type="project" value="UniProtKB-ARBA"/>
</dbReference>
<keyword evidence="2 15" id="KW-0813">Transport</keyword>
<dbReference type="InterPro" id="IPR001757">
    <property type="entry name" value="P_typ_ATPase"/>
</dbReference>
<dbReference type="SFLD" id="SFLDF00027">
    <property type="entry name" value="p-type_atpase"/>
    <property type="match status" value="1"/>
</dbReference>
<dbReference type="RefSeq" id="XP_066075896.1">
    <property type="nucleotide sequence ID" value="XM_066219799.1"/>
</dbReference>
<evidence type="ECO:0000256" key="16">
    <source>
        <dbReference type="SAM" id="MobiDB-lite"/>
    </source>
</evidence>
<evidence type="ECO:0000256" key="6">
    <source>
        <dbReference type="ARBA" id="ARBA00022741"/>
    </source>
</evidence>
<dbReference type="InterPro" id="IPR023298">
    <property type="entry name" value="ATPase_P-typ_TM_dom_sf"/>
</dbReference>
<dbReference type="SUPFAM" id="SSF81653">
    <property type="entry name" value="Calcium ATPase, transduction domain A"/>
    <property type="match status" value="1"/>
</dbReference>
<dbReference type="PANTHER" id="PTHR42861">
    <property type="entry name" value="CALCIUM-TRANSPORTING ATPASE"/>
    <property type="match status" value="1"/>
</dbReference>
<evidence type="ECO:0000259" key="17">
    <source>
        <dbReference type="SMART" id="SM00831"/>
    </source>
</evidence>
<evidence type="ECO:0000256" key="1">
    <source>
        <dbReference type="ARBA" id="ARBA00004127"/>
    </source>
</evidence>
<evidence type="ECO:0000256" key="13">
    <source>
        <dbReference type="ARBA" id="ARBA00038148"/>
    </source>
</evidence>